<organism evidence="1 2">
    <name type="scientific">Anoxybacterium hadale</name>
    <dbReference type="NCBI Taxonomy" id="3408580"/>
    <lineage>
        <taxon>Bacteria</taxon>
        <taxon>Bacillati</taxon>
        <taxon>Bacillota</taxon>
        <taxon>Clostridia</taxon>
        <taxon>Peptostreptococcales</taxon>
        <taxon>Anaerovoracaceae</taxon>
        <taxon>Anoxybacterium</taxon>
    </lineage>
</organism>
<dbReference type="EMBL" id="CP042469">
    <property type="protein sequence ID" value="QOX65187.1"/>
    <property type="molecule type" value="Genomic_DNA"/>
</dbReference>
<proteinExistence type="predicted"/>
<sequence length="516" mass="58891">MEQEKDLIQSQQDENLVLKAENLTLETENLALQDENLALKLEIEEINTELEHLKLEKMTALVLGDAIDDGICIVNANGFVTNINRCYTEITEITEEEIVGKSIEELLEKKYFSEAVSLEVLKTKRKVSALSTIYRNDKKVLIVGIPFFDSNHEVLKVITVMRNMTELIRLKEDLENSEIKKRQYKEELKSLKRERAENGFLGSDPTILRVKELIQYVAQTDATVLITGETGSGKEVVAREIFKQSKRKNGPYVKVNCSAIPENLLESELFGYVKGAFTGADKKDKKGLFETANHGTILLDEISEMPLKLQTKLLRVLQERELIRVGGTESIKIDTRVIASTNKSLEEMVKNNTFRADLYYRLNVFPIALPSLRERRNDIPEIASGFLAKFNRFYEKNKEFAGQAIEALTEYEWPGNVRELENIVERIVIISSNRILGREDVERIIYMGEKKPNIVETRSISRVGLKQAVQNYEKEILERVLKEYGNSYAAADVLKTTQPTIVRKAQALGIPLRRKT</sequence>
<evidence type="ECO:0000313" key="1">
    <source>
        <dbReference type="EMBL" id="QOX65187.1"/>
    </source>
</evidence>
<evidence type="ECO:0000313" key="2">
    <source>
        <dbReference type="Proteomes" id="UP000594014"/>
    </source>
</evidence>
<accession>A0ACD1AFB4</accession>
<gene>
    <name evidence="1" type="ORF">FRZ06_18435</name>
</gene>
<reference evidence="1" key="1">
    <citation type="submission" date="2019-08" db="EMBL/GenBank/DDBJ databases">
        <title>Genome sequence of Clostridiales bacterium MT110.</title>
        <authorList>
            <person name="Cao J."/>
        </authorList>
    </citation>
    <scope>NUCLEOTIDE SEQUENCE</scope>
    <source>
        <strain evidence="1">MT110</strain>
    </source>
</reference>
<dbReference type="Proteomes" id="UP000594014">
    <property type="component" value="Chromosome"/>
</dbReference>
<keyword evidence="2" id="KW-1185">Reference proteome</keyword>
<name>A0ACD1AFB4_9FIRM</name>
<protein>
    <submittedName>
        <fullName evidence="1">PAS domain-containing protein</fullName>
    </submittedName>
</protein>